<organism evidence="2 3">
    <name type="scientific">Salmonella enterica subsp. enterica serovar Bovismorbificans</name>
    <dbReference type="NCBI Taxonomy" id="58097"/>
    <lineage>
        <taxon>Bacteria</taxon>
        <taxon>Pseudomonadati</taxon>
        <taxon>Pseudomonadota</taxon>
        <taxon>Gammaproteobacteria</taxon>
        <taxon>Enterobacterales</taxon>
        <taxon>Enterobacteriaceae</taxon>
        <taxon>Salmonella</taxon>
    </lineage>
</organism>
<evidence type="ECO:0000256" key="1">
    <source>
        <dbReference type="SAM" id="Phobius"/>
    </source>
</evidence>
<dbReference type="Proteomes" id="UP000041314">
    <property type="component" value="Unassembled WGS sequence"/>
</dbReference>
<keyword evidence="1" id="KW-1133">Transmembrane helix</keyword>
<evidence type="ECO:0000313" key="2">
    <source>
        <dbReference type="EMBL" id="CNT86630.1"/>
    </source>
</evidence>
<gene>
    <name evidence="2" type="ORF">ERS008198_01278</name>
</gene>
<protein>
    <submittedName>
        <fullName evidence="2">Uncharacterized protein</fullName>
    </submittedName>
</protein>
<accession>A0A655BZ96</accession>
<sequence>MQRLTFSKGIIFIVFLGIIFFHFVNGITQRSGAINIANGNAINRLK</sequence>
<feature type="transmembrane region" description="Helical" evidence="1">
    <location>
        <begin position="6"/>
        <end position="24"/>
    </location>
</feature>
<evidence type="ECO:0000313" key="3">
    <source>
        <dbReference type="Proteomes" id="UP000041314"/>
    </source>
</evidence>
<dbReference type="AlphaFoldDB" id="A0A655BZ96"/>
<proteinExistence type="predicted"/>
<dbReference type="EMBL" id="CQPA01000006">
    <property type="protein sequence ID" value="CNT86630.1"/>
    <property type="molecule type" value="Genomic_DNA"/>
</dbReference>
<keyword evidence="1" id="KW-0472">Membrane</keyword>
<name>A0A655BZ96_SALET</name>
<keyword evidence="1" id="KW-0812">Transmembrane</keyword>
<reference evidence="2 3" key="1">
    <citation type="submission" date="2015-03" db="EMBL/GenBank/DDBJ databases">
        <authorList>
            <consortium name="Pathogen Informatics"/>
        </authorList>
    </citation>
    <scope>NUCLEOTIDE SEQUENCE [LARGE SCALE GENOMIC DNA]</scope>
    <source>
        <strain evidence="2 3">A1104</strain>
    </source>
</reference>